<dbReference type="RefSeq" id="WP_203002393.1">
    <property type="nucleotide sequence ID" value="NZ_JADWYU010000104.1"/>
</dbReference>
<feature type="transmembrane region" description="Helical" evidence="1">
    <location>
        <begin position="20"/>
        <end position="45"/>
    </location>
</feature>
<feature type="transmembrane region" description="Helical" evidence="1">
    <location>
        <begin position="135"/>
        <end position="152"/>
    </location>
</feature>
<dbReference type="InterPro" id="IPR045382">
    <property type="entry name" value="DUF6529"/>
</dbReference>
<keyword evidence="1" id="KW-1133">Transmembrane helix</keyword>
<dbReference type="EMBL" id="JAEACQ010000148">
    <property type="protein sequence ID" value="MBL7626796.1"/>
    <property type="molecule type" value="Genomic_DNA"/>
</dbReference>
<dbReference type="AlphaFoldDB" id="A0A937R7K1"/>
<organism evidence="2 3">
    <name type="scientific">Frankia nepalensis</name>
    <dbReference type="NCBI Taxonomy" id="1836974"/>
    <lineage>
        <taxon>Bacteria</taxon>
        <taxon>Bacillati</taxon>
        <taxon>Actinomycetota</taxon>
        <taxon>Actinomycetes</taxon>
        <taxon>Frankiales</taxon>
        <taxon>Frankiaceae</taxon>
        <taxon>Frankia</taxon>
    </lineage>
</organism>
<proteinExistence type="predicted"/>
<evidence type="ECO:0000313" key="3">
    <source>
        <dbReference type="Proteomes" id="UP000604475"/>
    </source>
</evidence>
<sequence length="197" mass="20479">MSMPGPAAGPAAPPRRALASGATGLAGALLVGAAVAVALGVYGQAHEPARRPIYTLGFSSPLPMKAWLTTAVIVFVIIQLLTALWMWGRLPGAGSAGPGVAIVHRWSGAAAFVISLPVAFHCLWALGFQTAETRVLVHSLAGCVFYGAYAAKMLGLRVKNLPGWALPVLGGLVFTTLVVLWLTASLWFFTQSGIPHV</sequence>
<gene>
    <name evidence="2" type="ORF">I7412_06350</name>
</gene>
<keyword evidence="1" id="KW-0472">Membrane</keyword>
<comment type="caution">
    <text evidence="2">The sequence shown here is derived from an EMBL/GenBank/DDBJ whole genome shotgun (WGS) entry which is preliminary data.</text>
</comment>
<protein>
    <submittedName>
        <fullName evidence="2">Uncharacterized protein</fullName>
    </submittedName>
</protein>
<accession>A0A937R7K1</accession>
<name>A0A937R7K1_9ACTN</name>
<evidence type="ECO:0000313" key="2">
    <source>
        <dbReference type="EMBL" id="MBL7626796.1"/>
    </source>
</evidence>
<dbReference type="Pfam" id="PF20139">
    <property type="entry name" value="DUF6529"/>
    <property type="match status" value="1"/>
</dbReference>
<feature type="transmembrane region" description="Helical" evidence="1">
    <location>
        <begin position="66"/>
        <end position="88"/>
    </location>
</feature>
<reference evidence="2" key="1">
    <citation type="submission" date="2020-12" db="EMBL/GenBank/DDBJ databases">
        <title>Genomic characterization of non-nitrogen-fixing Frankia strains.</title>
        <authorList>
            <person name="Carlos-Shanley C."/>
            <person name="Guerra T."/>
            <person name="Hahn D."/>
        </authorList>
    </citation>
    <scope>NUCLEOTIDE SEQUENCE</scope>
    <source>
        <strain evidence="2">CN6</strain>
    </source>
</reference>
<feature type="transmembrane region" description="Helical" evidence="1">
    <location>
        <begin position="108"/>
        <end position="128"/>
    </location>
</feature>
<keyword evidence="3" id="KW-1185">Reference proteome</keyword>
<dbReference type="Proteomes" id="UP000604475">
    <property type="component" value="Unassembled WGS sequence"/>
</dbReference>
<evidence type="ECO:0000256" key="1">
    <source>
        <dbReference type="SAM" id="Phobius"/>
    </source>
</evidence>
<keyword evidence="1" id="KW-0812">Transmembrane</keyword>
<feature type="transmembrane region" description="Helical" evidence="1">
    <location>
        <begin position="164"/>
        <end position="189"/>
    </location>
</feature>